<proteinExistence type="predicted"/>
<gene>
    <name evidence="1" type="ORF">E6Q80_18680</name>
</gene>
<organism evidence="1 2">
    <name type="scientific">Thauera aminoaromatica</name>
    <dbReference type="NCBI Taxonomy" id="164330"/>
    <lineage>
        <taxon>Bacteria</taxon>
        <taxon>Pseudomonadati</taxon>
        <taxon>Pseudomonadota</taxon>
        <taxon>Betaproteobacteria</taxon>
        <taxon>Rhodocyclales</taxon>
        <taxon>Zoogloeaceae</taxon>
        <taxon>Thauera</taxon>
    </lineage>
</organism>
<dbReference type="EMBL" id="SSFD01000311">
    <property type="protein sequence ID" value="TXH80427.1"/>
    <property type="molecule type" value="Genomic_DNA"/>
</dbReference>
<comment type="caution">
    <text evidence="1">The sequence shown here is derived from an EMBL/GenBank/DDBJ whole genome shotgun (WGS) entry which is preliminary data.</text>
</comment>
<reference evidence="1 2" key="1">
    <citation type="submission" date="2018-09" db="EMBL/GenBank/DDBJ databases">
        <title>Metagenome Assembled Genomes from an Advanced Water Purification Facility.</title>
        <authorList>
            <person name="Stamps B.W."/>
            <person name="Spear J.R."/>
        </authorList>
    </citation>
    <scope>NUCLEOTIDE SEQUENCE [LARGE SCALE GENOMIC DNA]</scope>
    <source>
        <strain evidence="1">Bin_27_1</strain>
    </source>
</reference>
<evidence type="ECO:0000313" key="1">
    <source>
        <dbReference type="EMBL" id="TXH80427.1"/>
    </source>
</evidence>
<sequence length="114" mass="12764">MAGFENYQQEIRRIEDEIEHMGVALGIDWSDEAQVRALAREALDHSQDRIREAAAHPDDHRLGAKVTLFGLASLMLRTMEESAGVGIESHGGPVWKAFGRALWLEAQQRREGKA</sequence>
<dbReference type="RefSeq" id="WP_276661155.1">
    <property type="nucleotide sequence ID" value="NZ_SSFD01000311.1"/>
</dbReference>
<dbReference type="Proteomes" id="UP000321192">
    <property type="component" value="Unassembled WGS sequence"/>
</dbReference>
<accession>A0A5C7S9U3</accession>
<name>A0A5C7S9U3_THASP</name>
<dbReference type="AlphaFoldDB" id="A0A5C7S9U3"/>
<protein>
    <submittedName>
        <fullName evidence="1">Uncharacterized protein</fullName>
    </submittedName>
</protein>
<evidence type="ECO:0000313" key="2">
    <source>
        <dbReference type="Proteomes" id="UP000321192"/>
    </source>
</evidence>